<name>A0A133UHZ2_9EURY</name>
<accession>A0A133UHZ2</accession>
<proteinExistence type="predicted"/>
<protein>
    <submittedName>
        <fullName evidence="1">Uncharacterized protein</fullName>
    </submittedName>
</protein>
<sequence>MEVIEPEKEIRESKLPNLSGVGRVKITRYRCDKCEKEFEETERNEEVAPDVSAREYFWSLGYRESEN</sequence>
<dbReference type="AlphaFoldDB" id="A0A133UHZ2"/>
<dbReference type="EMBL" id="LHXP01000007">
    <property type="protein sequence ID" value="KXA93787.1"/>
    <property type="molecule type" value="Genomic_DNA"/>
</dbReference>
<dbReference type="Proteomes" id="UP000070657">
    <property type="component" value="Unassembled WGS sequence"/>
</dbReference>
<reference evidence="1 2" key="1">
    <citation type="journal article" date="2016" name="Sci. Rep.">
        <title>Metabolic traits of an uncultured archaeal lineage -MSBL1- from brine pools of the Red Sea.</title>
        <authorList>
            <person name="Mwirichia R."/>
            <person name="Alam I."/>
            <person name="Rashid M."/>
            <person name="Vinu M."/>
            <person name="Ba-Alawi W."/>
            <person name="Anthony Kamau A."/>
            <person name="Kamanda Ngugi D."/>
            <person name="Goker M."/>
            <person name="Klenk H.P."/>
            <person name="Bajic V."/>
            <person name="Stingl U."/>
        </authorList>
    </citation>
    <scope>NUCLEOTIDE SEQUENCE [LARGE SCALE GENOMIC DNA]</scope>
    <source>
        <strain evidence="1">SCGC-AAA259E22</strain>
    </source>
</reference>
<evidence type="ECO:0000313" key="1">
    <source>
        <dbReference type="EMBL" id="KXA93787.1"/>
    </source>
</evidence>
<organism evidence="1 2">
    <name type="scientific">candidate division MSBL1 archaeon SCGC-AAA259E22</name>
    <dbReference type="NCBI Taxonomy" id="1698265"/>
    <lineage>
        <taxon>Archaea</taxon>
        <taxon>Methanobacteriati</taxon>
        <taxon>Methanobacteriota</taxon>
        <taxon>candidate division MSBL1</taxon>
    </lineage>
</organism>
<evidence type="ECO:0000313" key="2">
    <source>
        <dbReference type="Proteomes" id="UP000070657"/>
    </source>
</evidence>
<keyword evidence="2" id="KW-1185">Reference proteome</keyword>
<gene>
    <name evidence="1" type="ORF">AKJ66_01050</name>
</gene>
<comment type="caution">
    <text evidence="1">The sequence shown here is derived from an EMBL/GenBank/DDBJ whole genome shotgun (WGS) entry which is preliminary data.</text>
</comment>